<dbReference type="RefSeq" id="WP_148894133.1">
    <property type="nucleotide sequence ID" value="NZ_VNIB01000001.1"/>
</dbReference>
<evidence type="ECO:0000259" key="9">
    <source>
        <dbReference type="Pfam" id="PF05567"/>
    </source>
</evidence>
<proteinExistence type="inferred from homology"/>
<dbReference type="GO" id="GO:0046872">
    <property type="term" value="F:metal ion binding"/>
    <property type="evidence" value="ECO:0007669"/>
    <property type="project" value="UniProtKB-KW"/>
</dbReference>
<evidence type="ECO:0000256" key="6">
    <source>
        <dbReference type="ARBA" id="ARBA00023263"/>
    </source>
</evidence>
<organism evidence="10 11">
    <name type="scientific">Geothermobacter ehrlichii</name>
    <dbReference type="NCBI Taxonomy" id="213224"/>
    <lineage>
        <taxon>Bacteria</taxon>
        <taxon>Pseudomonadati</taxon>
        <taxon>Thermodesulfobacteriota</taxon>
        <taxon>Desulfuromonadia</taxon>
        <taxon>Desulfuromonadales</taxon>
        <taxon>Geothermobacteraceae</taxon>
        <taxon>Geothermobacter</taxon>
    </lineage>
</organism>
<protein>
    <submittedName>
        <fullName evidence="10">PilC-like protein with beta-propeller domain</fullName>
    </submittedName>
</protein>
<feature type="region of interest" description="Disordered" evidence="7">
    <location>
        <begin position="114"/>
        <end position="139"/>
    </location>
</feature>
<accession>A0A5D3WLF1</accession>
<dbReference type="SUPFAM" id="SSF50998">
    <property type="entry name" value="Quinoprotein alcohol dehydrogenase-like"/>
    <property type="match status" value="2"/>
</dbReference>
<keyword evidence="3" id="KW-1029">Fimbrium biogenesis</keyword>
<reference evidence="10 11" key="1">
    <citation type="submission" date="2019-07" db="EMBL/GenBank/DDBJ databases">
        <title>Genomic Encyclopedia of Type Strains, Phase IV (KMG-IV): sequencing the most valuable type-strain genomes for metagenomic binning, comparative biology and taxonomic classification.</title>
        <authorList>
            <person name="Goeker M."/>
        </authorList>
    </citation>
    <scope>NUCLEOTIDE SEQUENCE [LARGE SCALE GENOMIC DNA]</scope>
    <source>
        <strain evidence="10 11">SS015</strain>
    </source>
</reference>
<keyword evidence="5" id="KW-0106">Calcium</keyword>
<evidence type="ECO:0000313" key="11">
    <source>
        <dbReference type="Proteomes" id="UP000324159"/>
    </source>
</evidence>
<keyword evidence="8" id="KW-0732">Signal</keyword>
<sequence length="1426" mass="153101">MKGIGKFLALIVVILAMAASPARAAKMSFPAGSLIVPMDPCWQPNNDPNLNAVFRSTGCDADLNDNGLYQAYGMIYEILRSGAKVAWVVRPDKVTPDDVDFTIAGQPDLTTGDIIPPVKKVDRTKTDPANWPDIDPPARTLSWTDNAGTSVTENFDAHVIDYRGGPFVIHKKFLTTEVLQIVNAFADVKVHSANVSFSAPIDKVLDKVPPKLAILGSGKVDILRSYLQAAGLLGLETLVFNEVTVPEIIEDVLTTPDADGNTYSLFWAPHWVIMDEINGPVTLSDGTVLTADEARVQVLQKLRAFMEAGNSAFLECASIESIEGSEDMEKSGGGVDDASIDAQGGWVTDKAKPGPRLYTDGGLMDPDQIIYDKPSGFLTQCAGWIYTPQGGHVHNFKPHANVGGLYNNTVERFAHDPDGAGGQGYDYYVGGRINGSPSQGYVTYLAGHRYLECNNTWTPPGGTTTTVATAPTKRIFDLVIDEPLDPADQVVLSFYYSGSPTAIDVTMSPDGSLNFADEDGVLLSDLDQWVSSQTAGKTHLEGIALSNLSPLEQTIEKVVVTWPSSGVASSCTPSGTYSAVLKSESKQKDKTLCVNTPPGTVCDPGPPLHLKDYHKDKKWDKTPPQLEVTVTENTDVFQFGFRVNGSVTPLSFELDLSAEFKPAATGNYDIKRSDTIDLKDASGQAILYVKLDKVSYKFNSDGSFDKVVIKFKEISRANGYTGDVDLDDMVVDWSCVNVVAVPGYTLYENGTAVASGENGAADTGINLTLGAVSTGSGSTDPATSPTIDPSYISYCDIKKNNTCGTRFVLNTVLGLQFTVITSTYVQSSPIIDGSLAFQGSYEFPTYRGHFQAIDISSNWDAASAIVWDAAEVMPPAGTGNPATISSSPASRYIFTNNGTTKVGFDINAATKTTDYLHLQMGLATIEETQAWINTVRGRDKATPLLVAGEGERPNRLWGIRTSTPAIVGSSSLIQDEHRDRIAYVGGDDGMLHAFYAGSYDSTTGKYTAGTGKEIWAYIPSTLLPFLQQQDYVDPNKEPVVSVSGSPAVRDVLMPIKDANGNVVGTEYRTILIATATVAKENRGLIFALDVTDPYTPKVLWETDLSPYNVGDAKGVALGKVRLGDSIGNWVFLTANYHQPLDANGNVDTNNGSYGINLLALDVFTGQFIWQWHDNYPVNGNVSATPAPPSLLDYDNNGVVDYIVFGDLAGRLWQIPSRGPEKYQEYDPDTQSMVWKTKSISPAYAITDANGTLLGVPIGAPVALYGKTAIFGTGGTDFAPDNMQYGLYAVKLHDPPGGSLLWKAESIDAVGTGNFLAMGEKIWGAPTIDGQGRIYIATGKGYREQDQDAASTIDKNTQSTGRVMVLSSKGKLLGSVTTESAAVGSVEIVEGGAVATDFSGNMLRLGNPTAVGDYKGIRVKVFSWRLR</sequence>
<evidence type="ECO:0000256" key="7">
    <source>
        <dbReference type="SAM" id="MobiDB-lite"/>
    </source>
</evidence>
<feature type="signal peptide" evidence="8">
    <location>
        <begin position="1"/>
        <end position="24"/>
    </location>
</feature>
<dbReference type="OrthoDB" id="7156875at2"/>
<keyword evidence="4" id="KW-0479">Metal-binding</keyword>
<evidence type="ECO:0000256" key="3">
    <source>
        <dbReference type="ARBA" id="ARBA00022558"/>
    </source>
</evidence>
<dbReference type="Proteomes" id="UP000324159">
    <property type="component" value="Unassembled WGS sequence"/>
</dbReference>
<feature type="domain" description="PilY1 beta-propeller" evidence="9">
    <location>
        <begin position="977"/>
        <end position="1273"/>
    </location>
</feature>
<keyword evidence="11" id="KW-1185">Reference proteome</keyword>
<name>A0A5D3WLF1_9BACT</name>
<comment type="similarity">
    <text evidence="2">Belongs to the PilY1 family.</text>
</comment>
<keyword evidence="6" id="KW-0281">Fimbrium</keyword>
<dbReference type="InterPro" id="IPR008707">
    <property type="entry name" value="B-propeller_PilY1"/>
</dbReference>
<dbReference type="GO" id="GO:0009289">
    <property type="term" value="C:pilus"/>
    <property type="evidence" value="ECO:0007669"/>
    <property type="project" value="UniProtKB-SubCell"/>
</dbReference>
<dbReference type="EMBL" id="VNIB01000001">
    <property type="protein sequence ID" value="TYO99932.1"/>
    <property type="molecule type" value="Genomic_DNA"/>
</dbReference>
<evidence type="ECO:0000256" key="4">
    <source>
        <dbReference type="ARBA" id="ARBA00022723"/>
    </source>
</evidence>
<comment type="subcellular location">
    <subcellularLocation>
        <location evidence="1">Fimbrium</location>
    </subcellularLocation>
</comment>
<comment type="caution">
    <text evidence="10">The sequence shown here is derived from an EMBL/GenBank/DDBJ whole genome shotgun (WGS) entry which is preliminary data.</text>
</comment>
<evidence type="ECO:0000256" key="2">
    <source>
        <dbReference type="ARBA" id="ARBA00008387"/>
    </source>
</evidence>
<evidence type="ECO:0000256" key="8">
    <source>
        <dbReference type="SAM" id="SignalP"/>
    </source>
</evidence>
<gene>
    <name evidence="10" type="ORF">EDC39_10192</name>
</gene>
<dbReference type="Pfam" id="PF05567">
    <property type="entry name" value="T4P_PilY1"/>
    <property type="match status" value="1"/>
</dbReference>
<evidence type="ECO:0000256" key="5">
    <source>
        <dbReference type="ARBA" id="ARBA00022837"/>
    </source>
</evidence>
<evidence type="ECO:0000256" key="1">
    <source>
        <dbReference type="ARBA" id="ARBA00004561"/>
    </source>
</evidence>
<evidence type="ECO:0000313" key="10">
    <source>
        <dbReference type="EMBL" id="TYO99932.1"/>
    </source>
</evidence>
<feature type="chain" id="PRO_5022794222" evidence="8">
    <location>
        <begin position="25"/>
        <end position="1426"/>
    </location>
</feature>
<dbReference type="InterPro" id="IPR011047">
    <property type="entry name" value="Quinoprotein_ADH-like_sf"/>
</dbReference>